<dbReference type="AlphaFoldDB" id="A0A7X2T4P2"/>
<keyword evidence="5" id="KW-1185">Reference proteome</keyword>
<dbReference type="InterPro" id="IPR000086">
    <property type="entry name" value="NUDIX_hydrolase_dom"/>
</dbReference>
<dbReference type="PANTHER" id="PTHR11839:SF18">
    <property type="entry name" value="NUDIX HYDROLASE DOMAIN-CONTAINING PROTEIN"/>
    <property type="match status" value="1"/>
</dbReference>
<reference evidence="4 5" key="1">
    <citation type="submission" date="2019-08" db="EMBL/GenBank/DDBJ databases">
        <title>In-depth cultivation of the pig gut microbiome towards novel bacterial diversity and tailored functional studies.</title>
        <authorList>
            <person name="Wylensek D."/>
            <person name="Hitch T.C.A."/>
            <person name="Clavel T."/>
        </authorList>
    </citation>
    <scope>NUCLEOTIDE SEQUENCE [LARGE SCALE GENOMIC DNA]</scope>
    <source>
        <strain evidence="4 5">LKV-178-WT-2G</strain>
    </source>
</reference>
<proteinExistence type="predicted"/>
<evidence type="ECO:0000256" key="1">
    <source>
        <dbReference type="ARBA" id="ARBA00001946"/>
    </source>
</evidence>
<evidence type="ECO:0000259" key="3">
    <source>
        <dbReference type="PROSITE" id="PS51462"/>
    </source>
</evidence>
<evidence type="ECO:0000313" key="4">
    <source>
        <dbReference type="EMBL" id="MSS02061.1"/>
    </source>
</evidence>
<dbReference type="PANTHER" id="PTHR11839">
    <property type="entry name" value="UDP/ADP-SUGAR PYROPHOSPHATASE"/>
    <property type="match status" value="1"/>
</dbReference>
<keyword evidence="2 4" id="KW-0378">Hydrolase</keyword>
<name>A0A7X2T4P2_9FIRM</name>
<dbReference type="InterPro" id="IPR015797">
    <property type="entry name" value="NUDIX_hydrolase-like_dom_sf"/>
</dbReference>
<dbReference type="PROSITE" id="PS51462">
    <property type="entry name" value="NUDIX"/>
    <property type="match status" value="1"/>
</dbReference>
<dbReference type="Gene3D" id="3.90.79.10">
    <property type="entry name" value="Nucleoside Triphosphate Pyrophosphohydrolase"/>
    <property type="match status" value="1"/>
</dbReference>
<dbReference type="GO" id="GO:0019693">
    <property type="term" value="P:ribose phosphate metabolic process"/>
    <property type="evidence" value="ECO:0007669"/>
    <property type="project" value="TreeGrafter"/>
</dbReference>
<gene>
    <name evidence="4" type="ORF">FYJ50_08165</name>
</gene>
<dbReference type="CDD" id="cd03424">
    <property type="entry name" value="NUDIX_ADPRase_Nudt5_UGPPase_Nudt14"/>
    <property type="match status" value="1"/>
</dbReference>
<dbReference type="Proteomes" id="UP000470082">
    <property type="component" value="Unassembled WGS sequence"/>
</dbReference>
<dbReference type="RefSeq" id="WP_154460920.1">
    <property type="nucleotide sequence ID" value="NZ_JAQYTQ010000074.1"/>
</dbReference>
<organism evidence="4 5">
    <name type="scientific">Floccifex porci</name>
    <dbReference type="NCBI Taxonomy" id="2606629"/>
    <lineage>
        <taxon>Bacteria</taxon>
        <taxon>Bacillati</taxon>
        <taxon>Bacillota</taxon>
        <taxon>Erysipelotrichia</taxon>
        <taxon>Erysipelotrichales</taxon>
        <taxon>Erysipelotrichaceae</taxon>
        <taxon>Floccifex</taxon>
    </lineage>
</organism>
<comment type="caution">
    <text evidence="4">The sequence shown here is derived from an EMBL/GenBank/DDBJ whole genome shotgun (WGS) entry which is preliminary data.</text>
</comment>
<dbReference type="GO" id="GO:0006753">
    <property type="term" value="P:nucleoside phosphate metabolic process"/>
    <property type="evidence" value="ECO:0007669"/>
    <property type="project" value="TreeGrafter"/>
</dbReference>
<dbReference type="Pfam" id="PF00293">
    <property type="entry name" value="NUDIX"/>
    <property type="match status" value="1"/>
</dbReference>
<accession>A0A7X2T4P2</accession>
<dbReference type="GO" id="GO:0005829">
    <property type="term" value="C:cytosol"/>
    <property type="evidence" value="ECO:0007669"/>
    <property type="project" value="TreeGrafter"/>
</dbReference>
<feature type="domain" description="Nudix hydrolase" evidence="3">
    <location>
        <begin position="37"/>
        <end position="166"/>
    </location>
</feature>
<comment type="cofactor">
    <cofactor evidence="1">
        <name>Mg(2+)</name>
        <dbReference type="ChEBI" id="CHEBI:18420"/>
    </cofactor>
</comment>
<sequence>MKEKTLKSQILYEGKILNVYKDKVELENGKEDIREYVHNDGGVCVLALTENQEIIFVKQFRYPFKEVLYEIPGGRKEKEESFIQTGSRELKEETGYVSQDVNYFGYLYPTVAYCSEVIHMVLAKNCHYEKQCLDEGEFVEVELIPVSKVKEMILKNEIKDAKTLVALLKYFSFYEN</sequence>
<evidence type="ECO:0000256" key="2">
    <source>
        <dbReference type="ARBA" id="ARBA00022801"/>
    </source>
</evidence>
<dbReference type="EMBL" id="VUMM01000019">
    <property type="protein sequence ID" value="MSS02061.1"/>
    <property type="molecule type" value="Genomic_DNA"/>
</dbReference>
<protein>
    <submittedName>
        <fullName evidence="4">NUDIX hydrolase</fullName>
    </submittedName>
</protein>
<dbReference type="SUPFAM" id="SSF55811">
    <property type="entry name" value="Nudix"/>
    <property type="match status" value="1"/>
</dbReference>
<dbReference type="GO" id="GO:0016787">
    <property type="term" value="F:hydrolase activity"/>
    <property type="evidence" value="ECO:0007669"/>
    <property type="project" value="UniProtKB-KW"/>
</dbReference>
<evidence type="ECO:0000313" key="5">
    <source>
        <dbReference type="Proteomes" id="UP000470082"/>
    </source>
</evidence>